<sequence length="37" mass="4327">MDSTQRLMLECGYSAQKCPETHFGMKNLSVRIPFFFL</sequence>
<protein>
    <submittedName>
        <fullName evidence="1">Uncharacterized protein</fullName>
    </submittedName>
</protein>
<proteinExistence type="predicted"/>
<reference evidence="1" key="2">
    <citation type="journal article" date="2015" name="Fish Shellfish Immunol.">
        <title>Early steps in the European eel (Anguilla anguilla)-Vibrio vulnificus interaction in the gills: Role of the RtxA13 toxin.</title>
        <authorList>
            <person name="Callol A."/>
            <person name="Pajuelo D."/>
            <person name="Ebbesson L."/>
            <person name="Teles M."/>
            <person name="MacKenzie S."/>
            <person name="Amaro C."/>
        </authorList>
    </citation>
    <scope>NUCLEOTIDE SEQUENCE</scope>
</reference>
<reference evidence="1" key="1">
    <citation type="submission" date="2014-11" db="EMBL/GenBank/DDBJ databases">
        <authorList>
            <person name="Amaro Gonzalez C."/>
        </authorList>
    </citation>
    <scope>NUCLEOTIDE SEQUENCE</scope>
</reference>
<evidence type="ECO:0000313" key="1">
    <source>
        <dbReference type="EMBL" id="JAH67243.1"/>
    </source>
</evidence>
<name>A0A0E9UQN9_ANGAN</name>
<dbReference type="AlphaFoldDB" id="A0A0E9UQN9"/>
<dbReference type="EMBL" id="GBXM01041334">
    <property type="protein sequence ID" value="JAH67243.1"/>
    <property type="molecule type" value="Transcribed_RNA"/>
</dbReference>
<organism evidence="1">
    <name type="scientific">Anguilla anguilla</name>
    <name type="common">European freshwater eel</name>
    <name type="synonym">Muraena anguilla</name>
    <dbReference type="NCBI Taxonomy" id="7936"/>
    <lineage>
        <taxon>Eukaryota</taxon>
        <taxon>Metazoa</taxon>
        <taxon>Chordata</taxon>
        <taxon>Craniata</taxon>
        <taxon>Vertebrata</taxon>
        <taxon>Euteleostomi</taxon>
        <taxon>Actinopterygii</taxon>
        <taxon>Neopterygii</taxon>
        <taxon>Teleostei</taxon>
        <taxon>Anguilliformes</taxon>
        <taxon>Anguillidae</taxon>
        <taxon>Anguilla</taxon>
    </lineage>
</organism>
<accession>A0A0E9UQN9</accession>